<gene>
    <name evidence="2" type="ORF">MNOR_LOCUS29021</name>
</gene>
<feature type="compositionally biased region" description="Polar residues" evidence="1">
    <location>
        <begin position="1010"/>
        <end position="1025"/>
    </location>
</feature>
<dbReference type="Proteomes" id="UP001497623">
    <property type="component" value="Unassembled WGS sequence"/>
</dbReference>
<feature type="non-terminal residue" evidence="2">
    <location>
        <position position="1"/>
    </location>
</feature>
<feature type="compositionally biased region" description="Polar residues" evidence="1">
    <location>
        <begin position="876"/>
        <end position="907"/>
    </location>
</feature>
<feature type="region of interest" description="Disordered" evidence="1">
    <location>
        <begin position="1222"/>
        <end position="1288"/>
    </location>
</feature>
<feature type="region of interest" description="Disordered" evidence="1">
    <location>
        <begin position="448"/>
        <end position="470"/>
    </location>
</feature>
<dbReference type="EMBL" id="CAXKWB010032963">
    <property type="protein sequence ID" value="CAL4142098.1"/>
    <property type="molecule type" value="Genomic_DNA"/>
</dbReference>
<feature type="compositionally biased region" description="Polar residues" evidence="1">
    <location>
        <begin position="929"/>
        <end position="945"/>
    </location>
</feature>
<feature type="compositionally biased region" description="Pro residues" evidence="1">
    <location>
        <begin position="852"/>
        <end position="867"/>
    </location>
</feature>
<feature type="region of interest" description="Disordered" evidence="1">
    <location>
        <begin position="571"/>
        <end position="609"/>
    </location>
</feature>
<name>A0AAV2RWM4_MEGNR</name>
<feature type="region of interest" description="Disordered" evidence="1">
    <location>
        <begin position="498"/>
        <end position="518"/>
    </location>
</feature>
<feature type="compositionally biased region" description="Polar residues" evidence="1">
    <location>
        <begin position="594"/>
        <end position="609"/>
    </location>
</feature>
<evidence type="ECO:0000313" key="3">
    <source>
        <dbReference type="Proteomes" id="UP001497623"/>
    </source>
</evidence>
<feature type="compositionally biased region" description="Low complexity" evidence="1">
    <location>
        <begin position="953"/>
        <end position="963"/>
    </location>
</feature>
<evidence type="ECO:0000256" key="1">
    <source>
        <dbReference type="SAM" id="MobiDB-lite"/>
    </source>
</evidence>
<comment type="caution">
    <text evidence="2">The sequence shown here is derived from an EMBL/GenBank/DDBJ whole genome shotgun (WGS) entry which is preliminary data.</text>
</comment>
<protein>
    <submittedName>
        <fullName evidence="2">Uncharacterized protein</fullName>
    </submittedName>
</protein>
<organism evidence="2 3">
    <name type="scientific">Meganyctiphanes norvegica</name>
    <name type="common">Northern krill</name>
    <name type="synonym">Thysanopoda norvegica</name>
    <dbReference type="NCBI Taxonomy" id="48144"/>
    <lineage>
        <taxon>Eukaryota</taxon>
        <taxon>Metazoa</taxon>
        <taxon>Ecdysozoa</taxon>
        <taxon>Arthropoda</taxon>
        <taxon>Crustacea</taxon>
        <taxon>Multicrustacea</taxon>
        <taxon>Malacostraca</taxon>
        <taxon>Eumalacostraca</taxon>
        <taxon>Eucarida</taxon>
        <taxon>Euphausiacea</taxon>
        <taxon>Euphausiidae</taxon>
        <taxon>Meganyctiphanes</taxon>
    </lineage>
</organism>
<feature type="region of interest" description="Disordered" evidence="1">
    <location>
        <begin position="985"/>
        <end position="1025"/>
    </location>
</feature>
<feature type="compositionally biased region" description="Low complexity" evidence="1">
    <location>
        <begin position="499"/>
        <end position="518"/>
    </location>
</feature>
<reference evidence="2 3" key="1">
    <citation type="submission" date="2024-05" db="EMBL/GenBank/DDBJ databases">
        <authorList>
            <person name="Wallberg A."/>
        </authorList>
    </citation>
    <scope>NUCLEOTIDE SEQUENCE [LARGE SCALE GENOMIC DNA]</scope>
</reference>
<feature type="compositionally biased region" description="Polar residues" evidence="1">
    <location>
        <begin position="1222"/>
        <end position="1258"/>
    </location>
</feature>
<feature type="region of interest" description="Disordered" evidence="1">
    <location>
        <begin position="844"/>
        <end position="963"/>
    </location>
</feature>
<keyword evidence="3" id="KW-1185">Reference proteome</keyword>
<feature type="non-terminal residue" evidence="2">
    <location>
        <position position="1449"/>
    </location>
</feature>
<evidence type="ECO:0000313" key="2">
    <source>
        <dbReference type="EMBL" id="CAL4142098.1"/>
    </source>
</evidence>
<feature type="compositionally biased region" description="Polar residues" evidence="1">
    <location>
        <begin position="448"/>
        <end position="463"/>
    </location>
</feature>
<accession>A0AAV2RWM4</accession>
<sequence length="1449" mass="163976">PEPVATTASKSSIFASLSSEPEVGATTEAKAAKVVTLSPEPVVTIPAISAIVATLPSEPEVGVTTAAKSGIVSTTKTYPDLLSNTAAVEFSKYVSSLVSGTSNVIKALPSEINTEMETTLISTRSTTEPLALVEGVLELTSDATQTVPFSLASVNNIASTSPDTNTVIPTTGCSIVATLNKTNVTSEAPPITNTSISNLKKSQNVFQQQIGYVLRKLDRHSRETFQYLFKYLKVKVCAKCQKQFKFSTLLHNYSRKIDKNYKMYCTVCMEGGIHNKTATSLVLHCCKRQQWLCLYCNYCADSITIYNKHRRSESHWKRFKEVLRELHPSNTLNQEKQKLWLRKKEIPVVNLEDEKNDLEDLNIIDEIINDPTSQKCQGVQEHNQENTQNQQLRQLSLRQENQHHNEEEQLGQQQNFQDITSSQVTELSTQTCVISSLGSHSQATDRQLCNTSQVQRSQISPNYSIPPRTSLRSISSQIPSQSVHMQQAHEHSVEKYLLSQTEQRQQSHSESSSQEQLLSTTAISEHLSVHQKFSQTVQIQQLHSKSSIQEQTFTESVVPLQSSFQMTELSQLHSQSSIRQQDKSLETLNEKSSRQAQEPSTNQTASQQYKSQALPYKHIKMHPQQYISHSQTQLNPSQSIMLEQPPTQLAVTHLSPMSTHTQLLTQSEIQLQSPLYPTTQINPHLQPPTNQNQPPIQKTTNQPQTILQQQRTQIQPHFQPTNNQIQSPLQTTSYQQFPTAQPNVLKNSHPQLAMHAGIHQIKKQFDSPTFPPQTYAYQNDISSQPNIAMQIPFQRQLNHHQSLIRKGTAQPPYISKHLPPQRFPTQYPILQSCAVLPPQWQSATLYQSGPQPSLPQQPSPQPSPLPSQPDSHQHLESSQPNITYQNPSQRHLNPQQPSIQQMNTQPTVIFKHFPPHSSHPNPPLSQPSTVLDSQCQFTPLHQPGTQLPPPQYPSSQPSTFPQQHPAYQHPLISQPNITINCPLQRHTNPIPLSKQPGDTQSTVHRPPQKSPQHIPSQTQRQSTLEVSTIVEGSGERKEQKQQECQLLKLKESPNIIDQYTQTPQIQNKSNLQQDQNCQIQQHPQMMQLQHQVIPHYHQQRYDQSQTPRHPLPTYQRTMELTTNHCLQHQNHQQHLKQQPNLQQLQIQHQHEILTPKELRVSASYQQQKQIRENAEEWLHQKQIQNYNTSCRAKIAFKDQEIQQTHREALDALSVRQADHTQLESTPHTFRVSKTQNSPAQASLEQTEVNPYSDTFSQNSNEELLEHPHPPSTPLSPLPHRHYSDTPTLTPFTLTLPIPTPHSPVPPKLTPLTPMPIKPSTYTSAPHIPATHIHAPPSPTNITVPDIEPSTPAPKIVVAELFAPLQDSEAETFNIVCASKESKDEIEICNSQWKYNMRIEETFNDEETTALNISLQNNIKSLNKQSKIYSKEEKNKLITRYEIENSISNS</sequence>
<feature type="compositionally biased region" description="Basic and acidic residues" evidence="1">
    <location>
        <begin position="580"/>
        <end position="593"/>
    </location>
</feature>
<proteinExistence type="predicted"/>